<name>F1T9Y9_9FIRM</name>
<evidence type="ECO:0000313" key="2">
    <source>
        <dbReference type="EMBL" id="EGD48731.1"/>
    </source>
</evidence>
<dbReference type="STRING" id="588581.Cpap_3155"/>
<protein>
    <recommendedName>
        <fullName evidence="4">DUF2953 domain-containing protein</fullName>
    </recommendedName>
</protein>
<feature type="compositionally biased region" description="Polar residues" evidence="1">
    <location>
        <begin position="199"/>
        <end position="209"/>
    </location>
</feature>
<sequence>MVIFFIVTILVCILVTIILNIRLTLGFTAKVQNKDCSVFITIYSFRNKVVKNLMIYPIPKKNKKPKRKTVNGKRDLKELRRSLQILRRLFRRSLIIKDFKLHVKEGCGDAFITAILYGFLWSAIGMVENLIFTKYEVKNKEIKVEADFNGKYIKVNLDCIFSLKIVNIITVAKVIAILYLKNRKGGGAGVKSSNRRSNDYSNAKYQGNG</sequence>
<dbReference type="eggNOG" id="ENOG50339T8">
    <property type="taxonomic scope" value="Bacteria"/>
</dbReference>
<dbReference type="EMBL" id="ACXX02000003">
    <property type="protein sequence ID" value="EGD48731.1"/>
    <property type="molecule type" value="Genomic_DNA"/>
</dbReference>
<dbReference type="InterPro" id="IPR021338">
    <property type="entry name" value="DUF2953"/>
</dbReference>
<dbReference type="Proteomes" id="UP000003860">
    <property type="component" value="Unassembled WGS sequence"/>
</dbReference>
<comment type="caution">
    <text evidence="2">The sequence shown here is derived from an EMBL/GenBank/DDBJ whole genome shotgun (WGS) entry which is preliminary data.</text>
</comment>
<keyword evidence="3" id="KW-1185">Reference proteome</keyword>
<dbReference type="OrthoDB" id="1683589at2"/>
<dbReference type="Pfam" id="PF11167">
    <property type="entry name" value="DUF2953"/>
    <property type="match status" value="1"/>
</dbReference>
<feature type="region of interest" description="Disordered" evidence="1">
    <location>
        <begin position="185"/>
        <end position="209"/>
    </location>
</feature>
<dbReference type="AlphaFoldDB" id="F1T9Y9"/>
<evidence type="ECO:0008006" key="4">
    <source>
        <dbReference type="Google" id="ProtNLM"/>
    </source>
</evidence>
<reference evidence="2" key="2">
    <citation type="submission" date="2011-01" db="EMBL/GenBank/DDBJ databases">
        <title>The Non-contiguous Finished genome of Clostridium papyrosolvens.</title>
        <authorList>
            <person name="Lucas S."/>
            <person name="Copeland A."/>
            <person name="Lapidus A."/>
            <person name="Cheng J.-F."/>
            <person name="Goodwin L."/>
            <person name="Pitluck S."/>
            <person name="Misra M."/>
            <person name="Chertkov O."/>
            <person name="Detter J.C."/>
            <person name="Han C."/>
            <person name="Tapia R."/>
            <person name="Land M."/>
            <person name="Hauser L."/>
            <person name="Kyrpides N."/>
            <person name="Ivanova N."/>
            <person name="Pagani I."/>
            <person name="Mouttaki H."/>
            <person name="He Z."/>
            <person name="Zhou J."/>
            <person name="Hemme C.L."/>
            <person name="Woyke T."/>
        </authorList>
    </citation>
    <scope>NUCLEOTIDE SEQUENCE [LARGE SCALE GENOMIC DNA]</scope>
    <source>
        <strain evidence="2">DSM 2782</strain>
    </source>
</reference>
<evidence type="ECO:0000313" key="3">
    <source>
        <dbReference type="Proteomes" id="UP000003860"/>
    </source>
</evidence>
<organism evidence="2 3">
    <name type="scientific">Ruminiclostridium papyrosolvens DSM 2782</name>
    <dbReference type="NCBI Taxonomy" id="588581"/>
    <lineage>
        <taxon>Bacteria</taxon>
        <taxon>Bacillati</taxon>
        <taxon>Bacillota</taxon>
        <taxon>Clostridia</taxon>
        <taxon>Eubacteriales</taxon>
        <taxon>Oscillospiraceae</taxon>
        <taxon>Ruminiclostridium</taxon>
    </lineage>
</organism>
<gene>
    <name evidence="2" type="ORF">Cpap_3155</name>
</gene>
<evidence type="ECO:0000256" key="1">
    <source>
        <dbReference type="SAM" id="MobiDB-lite"/>
    </source>
</evidence>
<proteinExistence type="predicted"/>
<accession>F1T9Y9</accession>
<reference evidence="2" key="1">
    <citation type="submission" date="2009-07" db="EMBL/GenBank/DDBJ databases">
        <authorList>
            <consortium name="US DOE Joint Genome Institute (JGI-PGF)"/>
            <person name="Lucas S."/>
            <person name="Copeland A."/>
            <person name="Lapidus A."/>
            <person name="Glavina del Rio T."/>
            <person name="Tice H."/>
            <person name="Bruce D."/>
            <person name="Goodwin L."/>
            <person name="Pitluck S."/>
            <person name="Larimer F."/>
            <person name="Land M.L."/>
            <person name="Mouttaki H."/>
            <person name="He Z."/>
            <person name="Zhou J."/>
            <person name="Hemme C.L."/>
        </authorList>
    </citation>
    <scope>NUCLEOTIDE SEQUENCE [LARGE SCALE GENOMIC DNA]</scope>
    <source>
        <strain evidence="2">DSM 2782</strain>
    </source>
</reference>
<dbReference type="RefSeq" id="WP_004617941.1">
    <property type="nucleotide sequence ID" value="NZ_CP119677.1"/>
</dbReference>